<dbReference type="eggNOG" id="KOG0516">
    <property type="taxonomic scope" value="Eukaryota"/>
</dbReference>
<dbReference type="SMART" id="SM00250">
    <property type="entry name" value="PLEC"/>
    <property type="match status" value="4"/>
</dbReference>
<dbReference type="GO" id="GO:0043548">
    <property type="term" value="F:phosphatidylinositol 3-kinase binding"/>
    <property type="evidence" value="ECO:0007669"/>
    <property type="project" value="TreeGrafter"/>
</dbReference>
<protein>
    <submittedName>
        <fullName evidence="3">Uncharacterized protein</fullName>
    </submittedName>
</protein>
<sequence>MAPSPARITNQGPSRNSFEASLRSSDSPSRSTVKTRPLNSRDKSPNKSPTRSPVRETYRPDSWKTRPESQNTNDSSTKTITVRPASSSSVKSSSSSISRTVSPGVSGKSTPFEAKYDSKNWEKCGERESTWPKMAEKVLSAEAPLTSAKASSTSATASSISSVTTNRSQNRSPSRESEKKVRINLEPMAKSSYSHEYHSEMKSSSSSTSKRDDKSPITETSTTTSSSSKEVIECSIEVPEDGWSLKDSIRKKLLNPKSADVVDPARLSSPQASGSTSSPISSRPVSLYRALEKGLLDEHGSYSIDNNRSKISLEEAIDRGFVTFDDKVKTSDSLVTRVIKIVRTEGISPKDEVTLEPSPIGMRSSPIRSSIRNRSSSPPKMESTSSESKRFSSTSTHKSESFEDSKSSSGKVDSTTKYEEFVEIGTNIFYCPSSDTVFDEVTSKRSTLAESLANRNIDWAKFSVIDTLTGKPISLSEAISRKILDPVKYTVVDKKRGKTYTLPEAVRRGLFILSSSPLLLMESASAASQVTINPSLDESDSGRPGSRLIRETVQVLKSREIFIKDPSTGQEVALEEAVRKGLVDRETADRLRAQESSASGFSVNRSVNLTVHDPRTGQEIPIDLAVRKGIIDQATADRIRRGEVIENVISTNVTLVDDETENWSDIVSEINERLDLITEFKAFQQNYTLAKKWLDGVERRIHSLVADDDGDLINIESKRSQVNMLKAELSSQFHLIKTVDESAELCKIRMDRDSIEFNRIERLTRALHDQYKSCVNSANDLEKRLTDLDQARSKYYSKVSSIDKELESISSDFNKICISSSLSLDEKEIKLITLESRLTSQRSYIGECEAICDHLCRLLASSSEQIKARNSLNEIERKYREISGDIKDATLNYKDFESFSRKANEFSKWQSTIETSLSKSSSSTSHQLSSLRDEFERIESIIKSIQSREVDYEDLIESGNDLISRLENSYETNTIRSKLETINSSWESIRSSAESKINQLEASLQASSKAKETLRKFNSYLDSVETDLSNLPETTCNQMTNEKSLSFVDKLKSSLDQHKSEYVIVSNLKVIGSDKSTNLIEKEVKESCSRYEKVYKETTKKYEQLREMVGKLESLDSTLKQVASEVERFECKVASSQVMSSTSCDSKLFETTKGLLNQSSSLIDKVEQSKRRIVEITSETVNSESNSFVNEINHYVDRVKSINHQLSSRLESIESASAAIDKIRQKLDKAEAQLKQEEKIISRFSSISSESVALEKQMVEVEDIYHESDKITSNLDELNKMVMHEETRSLGKEWETTYRHFVHLIRSMETKHSTNLTILNQRKEAIKLALNETRQFEQKLHDFDCWLTETESQLEKMEEASYLTETLETQMNQNQQLQESIRRKQSILEDLEKSGKQRDLLMTIRHRWNRLTSRCTERSQILDRNLKLAREFVDKWTSLIDWLTETEVTLETRSSSKSQSVSSRLMETRNNYKNLLRSFESKKSLYETTLRLGSSLRDKSPKSDSPVFQRMLNELTSKWESI</sequence>
<feature type="compositionally biased region" description="Basic and acidic residues" evidence="2">
    <location>
        <begin position="114"/>
        <end position="128"/>
    </location>
</feature>
<dbReference type="GO" id="GO:0034272">
    <property type="term" value="C:phosphatidylinositol 3-kinase complex, class III, type II"/>
    <property type="evidence" value="ECO:0007669"/>
    <property type="project" value="TreeGrafter"/>
</dbReference>
<dbReference type="SUPFAM" id="SSF46966">
    <property type="entry name" value="Spectrin repeat"/>
    <property type="match status" value="4"/>
</dbReference>
<accession>T1L585</accession>
<name>T1L585_TETUR</name>
<dbReference type="Gene3D" id="1.20.58.60">
    <property type="match status" value="4"/>
</dbReference>
<dbReference type="Pfam" id="PF00435">
    <property type="entry name" value="Spectrin"/>
    <property type="match status" value="1"/>
</dbReference>
<feature type="compositionally biased region" description="Low complexity" evidence="2">
    <location>
        <begin position="86"/>
        <end position="106"/>
    </location>
</feature>
<dbReference type="InterPro" id="IPR007243">
    <property type="entry name" value="Atg6/Beclin"/>
</dbReference>
<feature type="region of interest" description="Disordered" evidence="2">
    <location>
        <begin position="351"/>
        <end position="412"/>
    </location>
</feature>
<dbReference type="GO" id="GO:0045324">
    <property type="term" value="P:late endosome to vacuole transport"/>
    <property type="evidence" value="ECO:0007669"/>
    <property type="project" value="TreeGrafter"/>
</dbReference>
<feature type="compositionally biased region" description="Low complexity" evidence="2">
    <location>
        <begin position="21"/>
        <end position="31"/>
    </location>
</feature>
<keyword evidence="4" id="KW-1185">Reference proteome</keyword>
<evidence type="ECO:0000256" key="2">
    <source>
        <dbReference type="SAM" id="MobiDB-lite"/>
    </source>
</evidence>
<organism evidence="3 4">
    <name type="scientific">Tetranychus urticae</name>
    <name type="common">Two-spotted spider mite</name>
    <dbReference type="NCBI Taxonomy" id="32264"/>
    <lineage>
        <taxon>Eukaryota</taxon>
        <taxon>Metazoa</taxon>
        <taxon>Ecdysozoa</taxon>
        <taxon>Arthropoda</taxon>
        <taxon>Chelicerata</taxon>
        <taxon>Arachnida</taxon>
        <taxon>Acari</taxon>
        <taxon>Acariformes</taxon>
        <taxon>Trombidiformes</taxon>
        <taxon>Prostigmata</taxon>
        <taxon>Eleutherengona</taxon>
        <taxon>Raphignathae</taxon>
        <taxon>Tetranychoidea</taxon>
        <taxon>Tetranychidae</taxon>
        <taxon>Tetranychus</taxon>
    </lineage>
</organism>
<feature type="compositionally biased region" description="Basic and acidic residues" evidence="2">
    <location>
        <begin position="397"/>
        <end position="406"/>
    </location>
</feature>
<reference evidence="3" key="2">
    <citation type="submission" date="2015-06" db="UniProtKB">
        <authorList>
            <consortium name="EnsemblMetazoa"/>
        </authorList>
    </citation>
    <scope>IDENTIFICATION</scope>
</reference>
<feature type="region of interest" description="Disordered" evidence="2">
    <location>
        <begin position="143"/>
        <end position="233"/>
    </location>
</feature>
<dbReference type="GO" id="GO:0030674">
    <property type="term" value="F:protein-macromolecule adaptor activity"/>
    <property type="evidence" value="ECO:0007669"/>
    <property type="project" value="TreeGrafter"/>
</dbReference>
<dbReference type="GO" id="GO:0000407">
    <property type="term" value="C:phagophore assembly site"/>
    <property type="evidence" value="ECO:0007669"/>
    <property type="project" value="TreeGrafter"/>
</dbReference>
<feature type="compositionally biased region" description="Low complexity" evidence="2">
    <location>
        <begin position="146"/>
        <end position="165"/>
    </location>
</feature>
<dbReference type="GO" id="GO:0005856">
    <property type="term" value="C:cytoskeleton"/>
    <property type="evidence" value="ECO:0007669"/>
    <property type="project" value="InterPro"/>
</dbReference>
<dbReference type="InterPro" id="IPR035915">
    <property type="entry name" value="Plakin_repeat_sf"/>
</dbReference>
<dbReference type="Gene3D" id="3.90.1290.10">
    <property type="entry name" value="Plakin repeat"/>
    <property type="match status" value="2"/>
</dbReference>
<dbReference type="EMBL" id="CAEY01001223">
    <property type="status" value="NOT_ANNOTATED_CDS"/>
    <property type="molecule type" value="Genomic_DNA"/>
</dbReference>
<reference evidence="4" key="1">
    <citation type="submission" date="2011-08" db="EMBL/GenBank/DDBJ databases">
        <authorList>
            <person name="Rombauts S."/>
        </authorList>
    </citation>
    <scope>NUCLEOTIDE SEQUENCE</scope>
    <source>
        <strain evidence="4">London</strain>
    </source>
</reference>
<feature type="compositionally biased region" description="Basic and acidic residues" evidence="2">
    <location>
        <begin position="173"/>
        <end position="183"/>
    </location>
</feature>
<dbReference type="PANTHER" id="PTHR12768:SF4">
    <property type="entry name" value="BECLIN-1"/>
    <property type="match status" value="1"/>
</dbReference>
<evidence type="ECO:0000256" key="1">
    <source>
        <dbReference type="SAM" id="Coils"/>
    </source>
</evidence>
<dbReference type="GO" id="GO:0000423">
    <property type="term" value="P:mitophagy"/>
    <property type="evidence" value="ECO:0007669"/>
    <property type="project" value="TreeGrafter"/>
</dbReference>
<feature type="compositionally biased region" description="Polar residues" evidence="2">
    <location>
        <begin position="7"/>
        <end position="19"/>
    </location>
</feature>
<proteinExistence type="predicted"/>
<feature type="compositionally biased region" description="Low complexity" evidence="2">
    <location>
        <begin position="357"/>
        <end position="396"/>
    </location>
</feature>
<dbReference type="CDD" id="cd00176">
    <property type="entry name" value="SPEC"/>
    <property type="match status" value="1"/>
</dbReference>
<dbReference type="GO" id="GO:0000045">
    <property type="term" value="P:autophagosome assembly"/>
    <property type="evidence" value="ECO:0007669"/>
    <property type="project" value="TreeGrafter"/>
</dbReference>
<feature type="region of interest" description="Disordered" evidence="2">
    <location>
        <begin position="1"/>
        <end position="128"/>
    </location>
</feature>
<evidence type="ECO:0000313" key="3">
    <source>
        <dbReference type="EnsemblMetazoa" id="tetur43g00520.1"/>
    </source>
</evidence>
<feature type="region of interest" description="Disordered" evidence="2">
    <location>
        <begin position="254"/>
        <end position="284"/>
    </location>
</feature>
<evidence type="ECO:0000313" key="4">
    <source>
        <dbReference type="Proteomes" id="UP000015104"/>
    </source>
</evidence>
<feature type="compositionally biased region" description="Polar residues" evidence="2">
    <location>
        <begin position="68"/>
        <end position="80"/>
    </location>
</feature>
<feature type="coiled-coil region" evidence="1">
    <location>
        <begin position="1213"/>
        <end position="1247"/>
    </location>
</feature>
<dbReference type="EnsemblMetazoa" id="tetur43g00520.1">
    <property type="protein sequence ID" value="tetur43g00520.1"/>
    <property type="gene ID" value="tetur43g00520"/>
</dbReference>
<feature type="coiled-coil region" evidence="1">
    <location>
        <begin position="1088"/>
        <end position="1132"/>
    </location>
</feature>
<dbReference type="SMART" id="SM00150">
    <property type="entry name" value="SPEC"/>
    <property type="match status" value="4"/>
</dbReference>
<dbReference type="PANTHER" id="PTHR12768">
    <property type="entry name" value="BECLIN 1"/>
    <property type="match status" value="1"/>
</dbReference>
<dbReference type="STRING" id="32264.T1L585"/>
<dbReference type="Pfam" id="PF00681">
    <property type="entry name" value="Plectin"/>
    <property type="match status" value="1"/>
</dbReference>
<dbReference type="GO" id="GO:0034271">
    <property type="term" value="C:phosphatidylinositol 3-kinase complex, class III, type I"/>
    <property type="evidence" value="ECO:0007669"/>
    <property type="project" value="TreeGrafter"/>
</dbReference>
<dbReference type="HOGENOM" id="CLU_247684_0_0_1"/>
<keyword evidence="1" id="KW-0175">Coiled coil</keyword>
<dbReference type="InterPro" id="IPR018159">
    <property type="entry name" value="Spectrin/alpha-actinin"/>
</dbReference>
<dbReference type="GO" id="GO:0006995">
    <property type="term" value="P:cellular response to nitrogen starvation"/>
    <property type="evidence" value="ECO:0007669"/>
    <property type="project" value="TreeGrafter"/>
</dbReference>
<dbReference type="InterPro" id="IPR002017">
    <property type="entry name" value="Spectrin_repeat"/>
</dbReference>
<feature type="compositionally biased region" description="Low complexity" evidence="2">
    <location>
        <begin position="268"/>
        <end position="284"/>
    </location>
</feature>
<feature type="coiled-coil region" evidence="1">
    <location>
        <begin position="1367"/>
        <end position="1394"/>
    </location>
</feature>
<feature type="compositionally biased region" description="Basic and acidic residues" evidence="2">
    <location>
        <begin position="53"/>
        <end position="67"/>
    </location>
</feature>
<dbReference type="Proteomes" id="UP000015104">
    <property type="component" value="Unassembled WGS sequence"/>
</dbReference>
<dbReference type="InterPro" id="IPR001101">
    <property type="entry name" value="Plectin_repeat"/>
</dbReference>
<feature type="compositionally biased region" description="Low complexity" evidence="2">
    <location>
        <begin position="218"/>
        <end position="228"/>
    </location>
</feature>
<dbReference type="SUPFAM" id="SSF75399">
    <property type="entry name" value="Plakin repeat"/>
    <property type="match status" value="2"/>
</dbReference>